<evidence type="ECO:0000313" key="2">
    <source>
        <dbReference type="EMBL" id="GFU04662.1"/>
    </source>
</evidence>
<evidence type="ECO:0000256" key="1">
    <source>
        <dbReference type="SAM" id="MobiDB-lite"/>
    </source>
</evidence>
<proteinExistence type="predicted"/>
<reference evidence="2" key="1">
    <citation type="submission" date="2020-08" db="EMBL/GenBank/DDBJ databases">
        <title>Multicomponent nature underlies the extraordinary mechanical properties of spider dragline silk.</title>
        <authorList>
            <person name="Kono N."/>
            <person name="Nakamura H."/>
            <person name="Mori M."/>
            <person name="Yoshida Y."/>
            <person name="Ohtoshi R."/>
            <person name="Malay A.D."/>
            <person name="Moran D.A.P."/>
            <person name="Tomita M."/>
            <person name="Numata K."/>
            <person name="Arakawa K."/>
        </authorList>
    </citation>
    <scope>NUCLEOTIDE SEQUENCE</scope>
</reference>
<keyword evidence="3" id="KW-1185">Reference proteome</keyword>
<feature type="compositionally biased region" description="Basic and acidic residues" evidence="1">
    <location>
        <begin position="1"/>
        <end position="12"/>
    </location>
</feature>
<dbReference type="AlphaFoldDB" id="A0A8X6UDW3"/>
<evidence type="ECO:0000313" key="3">
    <source>
        <dbReference type="Proteomes" id="UP000887013"/>
    </source>
</evidence>
<gene>
    <name evidence="2" type="ORF">NPIL_366011</name>
</gene>
<organism evidence="2 3">
    <name type="scientific">Nephila pilipes</name>
    <name type="common">Giant wood spider</name>
    <name type="synonym">Nephila maculata</name>
    <dbReference type="NCBI Taxonomy" id="299642"/>
    <lineage>
        <taxon>Eukaryota</taxon>
        <taxon>Metazoa</taxon>
        <taxon>Ecdysozoa</taxon>
        <taxon>Arthropoda</taxon>
        <taxon>Chelicerata</taxon>
        <taxon>Arachnida</taxon>
        <taxon>Araneae</taxon>
        <taxon>Araneomorphae</taxon>
        <taxon>Entelegynae</taxon>
        <taxon>Araneoidea</taxon>
        <taxon>Nephilidae</taxon>
        <taxon>Nephila</taxon>
    </lineage>
</organism>
<protein>
    <submittedName>
        <fullName evidence="2">Uncharacterized protein</fullName>
    </submittedName>
</protein>
<comment type="caution">
    <text evidence="2">The sequence shown here is derived from an EMBL/GenBank/DDBJ whole genome shotgun (WGS) entry which is preliminary data.</text>
</comment>
<name>A0A8X6UDW3_NEPPI</name>
<dbReference type="Proteomes" id="UP000887013">
    <property type="component" value="Unassembled WGS sequence"/>
</dbReference>
<sequence>MAGTEHFRRDIRSTLPPSPPEEYSSPRKQSGLLSREDMNPSHVLPELGWLSSGLDLSKRSRPEEIDLIIVEDK</sequence>
<accession>A0A8X6UDW3</accession>
<dbReference type="EMBL" id="BMAW01123742">
    <property type="protein sequence ID" value="GFU04662.1"/>
    <property type="molecule type" value="Genomic_DNA"/>
</dbReference>
<feature type="region of interest" description="Disordered" evidence="1">
    <location>
        <begin position="1"/>
        <end position="39"/>
    </location>
</feature>